<dbReference type="InterPro" id="IPR012762">
    <property type="entry name" value="Ubiq_biosynth_COQ9"/>
</dbReference>
<sequence>MSDDHLLTEKRALLDALLVHVPFDGWSARALAAAARDCGDDAGLAARAFPDGAIAALDFWIAETDTAMLQALESRDLGAMKVRERVKTAILTRLELVAAHREAVRRALTLEALPQHAPRALKQVYRTVDAIWYAAGDTATDFNFYTKRLLLAGVYSTTLLRWLDDKSEGFAATADFLDRRLADVMRIQQAKGRLSKLVERLPDPRRFMHRMP</sequence>
<comment type="caution">
    <text evidence="8">The sequence shown here is derived from an EMBL/GenBank/DDBJ whole genome shotgun (WGS) entry which is preliminary data.</text>
</comment>
<proteinExistence type="inferred from homology"/>
<dbReference type="PANTHER" id="PTHR21427">
    <property type="entry name" value="UBIQUINONE BIOSYNTHESIS PROTEIN COQ9, MITOCHONDRIAL"/>
    <property type="match status" value="1"/>
</dbReference>
<dbReference type="Proteomes" id="UP001595711">
    <property type="component" value="Unassembled WGS sequence"/>
</dbReference>
<comment type="pathway">
    <text evidence="1">Cofactor biosynthesis; ubiquinone biosynthesis.</text>
</comment>
<dbReference type="InterPro" id="IPR013718">
    <property type="entry name" value="COQ9_C"/>
</dbReference>
<keyword evidence="4" id="KW-0809">Transit peptide</keyword>
<accession>A0ABV7VL79</accession>
<keyword evidence="3" id="KW-0831">Ubiquinone biosynthesis</keyword>
<comment type="function">
    <text evidence="6">Membrane-associated protein that warps the membrane surface to access and bind aromatic isoprenes with high specificity, including ubiquinone (CoQ) isoprene intermediates and presents them directly to COQ7, therefore facilitating the COQ7-mediated hydroxylase step. Participates in the biosynthesis of coenzyme Q, also named ubiquinone, an essential lipid-soluble electron transporter for aerobic cellular respiration.</text>
</comment>
<reference evidence="9" key="1">
    <citation type="journal article" date="2019" name="Int. J. Syst. Evol. Microbiol.">
        <title>The Global Catalogue of Microorganisms (GCM) 10K type strain sequencing project: providing services to taxonomists for standard genome sequencing and annotation.</title>
        <authorList>
            <consortium name="The Broad Institute Genomics Platform"/>
            <consortium name="The Broad Institute Genome Sequencing Center for Infectious Disease"/>
            <person name="Wu L."/>
            <person name="Ma J."/>
        </authorList>
    </citation>
    <scope>NUCLEOTIDE SEQUENCE [LARGE SCALE GENOMIC DNA]</scope>
    <source>
        <strain evidence="9">KCTC 42182</strain>
    </source>
</reference>
<dbReference type="EMBL" id="JBHRYJ010000006">
    <property type="protein sequence ID" value="MFC3677965.1"/>
    <property type="molecule type" value="Genomic_DNA"/>
</dbReference>
<name>A0ABV7VL79_9PROT</name>
<evidence type="ECO:0000256" key="2">
    <source>
        <dbReference type="ARBA" id="ARBA00010766"/>
    </source>
</evidence>
<evidence type="ECO:0000259" key="7">
    <source>
        <dbReference type="Pfam" id="PF08511"/>
    </source>
</evidence>
<organism evidence="8 9">
    <name type="scientific">Ferrovibrio xuzhouensis</name>
    <dbReference type="NCBI Taxonomy" id="1576914"/>
    <lineage>
        <taxon>Bacteria</taxon>
        <taxon>Pseudomonadati</taxon>
        <taxon>Pseudomonadota</taxon>
        <taxon>Alphaproteobacteria</taxon>
        <taxon>Rhodospirillales</taxon>
        <taxon>Rhodospirillaceae</taxon>
        <taxon>Ferrovibrio</taxon>
    </lineage>
</organism>
<evidence type="ECO:0000256" key="3">
    <source>
        <dbReference type="ARBA" id="ARBA00022688"/>
    </source>
</evidence>
<evidence type="ECO:0000256" key="6">
    <source>
        <dbReference type="ARBA" id="ARBA00058104"/>
    </source>
</evidence>
<evidence type="ECO:0000256" key="4">
    <source>
        <dbReference type="ARBA" id="ARBA00022946"/>
    </source>
</evidence>
<dbReference type="NCBIfam" id="TIGR02396">
    <property type="entry name" value="diverge_rpsU"/>
    <property type="match status" value="1"/>
</dbReference>
<dbReference type="RefSeq" id="WP_379729588.1">
    <property type="nucleotide sequence ID" value="NZ_JBHRYJ010000006.1"/>
</dbReference>
<protein>
    <submittedName>
        <fullName evidence="8">COQ9 family protein</fullName>
    </submittedName>
</protein>
<comment type="similarity">
    <text evidence="2">Belongs to the COQ9 family.</text>
</comment>
<dbReference type="Gene3D" id="1.10.357.10">
    <property type="entry name" value="Tetracycline Repressor, domain 2"/>
    <property type="match status" value="1"/>
</dbReference>
<evidence type="ECO:0000256" key="5">
    <source>
        <dbReference type="ARBA" id="ARBA00023121"/>
    </source>
</evidence>
<dbReference type="PANTHER" id="PTHR21427:SF19">
    <property type="entry name" value="UBIQUINONE BIOSYNTHESIS PROTEIN COQ9, MITOCHONDRIAL"/>
    <property type="match status" value="1"/>
</dbReference>
<keyword evidence="5" id="KW-0446">Lipid-binding</keyword>
<evidence type="ECO:0000313" key="8">
    <source>
        <dbReference type="EMBL" id="MFC3677965.1"/>
    </source>
</evidence>
<feature type="domain" description="COQ9 C-terminal" evidence="7">
    <location>
        <begin position="117"/>
        <end position="187"/>
    </location>
</feature>
<gene>
    <name evidence="8" type="ORF">ACFOOQ_20600</name>
</gene>
<evidence type="ECO:0000313" key="9">
    <source>
        <dbReference type="Proteomes" id="UP001595711"/>
    </source>
</evidence>
<keyword evidence="9" id="KW-1185">Reference proteome</keyword>
<dbReference type="Pfam" id="PF08511">
    <property type="entry name" value="COQ9"/>
    <property type="match status" value="1"/>
</dbReference>
<evidence type="ECO:0000256" key="1">
    <source>
        <dbReference type="ARBA" id="ARBA00004749"/>
    </source>
</evidence>